<keyword evidence="3" id="KW-1003">Cell membrane</keyword>
<dbReference type="InterPro" id="IPR019609">
    <property type="entry name" value="Variant_surf_glycoprt_trypan_C"/>
</dbReference>
<proteinExistence type="predicted"/>
<keyword evidence="4" id="KW-0336">GPI-anchor</keyword>
<name>A0A1G4I8K9_TRYEQ</name>
<feature type="compositionally biased region" description="Basic and acidic residues" evidence="8">
    <location>
        <begin position="115"/>
        <end position="130"/>
    </location>
</feature>
<feature type="region of interest" description="Disordered" evidence="8">
    <location>
        <begin position="34"/>
        <end position="61"/>
    </location>
</feature>
<dbReference type="EMBL" id="CZPT02000938">
    <property type="protein sequence ID" value="SCU68264.1"/>
    <property type="molecule type" value="Genomic_DNA"/>
</dbReference>
<evidence type="ECO:0000313" key="11">
    <source>
        <dbReference type="Proteomes" id="UP000195570"/>
    </source>
</evidence>
<keyword evidence="6" id="KW-0325">Glycoprotein</keyword>
<comment type="subcellular location">
    <subcellularLocation>
        <location evidence="2">Cell membrane</location>
        <topology evidence="2">Lipid-anchor</topology>
        <topology evidence="2">GPI-anchor</topology>
    </subcellularLocation>
</comment>
<dbReference type="GeneID" id="92379918"/>
<feature type="compositionally biased region" description="Basic and acidic residues" evidence="8">
    <location>
        <begin position="81"/>
        <end position="90"/>
    </location>
</feature>
<comment type="function">
    <text evidence="1">VSG forms a coat on the surface of the parasite. The trypanosome evades the immune response of the host by expressing a series of antigenically distinct VSGs from an estimated 1000 VSG genes.</text>
</comment>
<evidence type="ECO:0000256" key="4">
    <source>
        <dbReference type="ARBA" id="ARBA00022622"/>
    </source>
</evidence>
<evidence type="ECO:0000313" key="10">
    <source>
        <dbReference type="EMBL" id="SCU68264.1"/>
    </source>
</evidence>
<gene>
    <name evidence="10" type="ORF">TEOVI_000597900</name>
</gene>
<dbReference type="Pfam" id="PF10659">
    <property type="entry name" value="Trypan_glycop_C"/>
    <property type="match status" value="1"/>
</dbReference>
<dbReference type="Proteomes" id="UP000195570">
    <property type="component" value="Unassembled WGS sequence"/>
</dbReference>
<reference evidence="10" key="1">
    <citation type="submission" date="2016-09" db="EMBL/GenBank/DDBJ databases">
        <authorList>
            <person name="Hebert L."/>
            <person name="Moumen B."/>
        </authorList>
    </citation>
    <scope>NUCLEOTIDE SEQUENCE [LARGE SCALE GENOMIC DNA]</scope>
    <source>
        <strain evidence="10">OVI</strain>
    </source>
</reference>
<keyword evidence="5" id="KW-0472">Membrane</keyword>
<evidence type="ECO:0000256" key="2">
    <source>
        <dbReference type="ARBA" id="ARBA00004609"/>
    </source>
</evidence>
<organism evidence="10 11">
    <name type="scientific">Trypanosoma equiperdum</name>
    <dbReference type="NCBI Taxonomy" id="5694"/>
    <lineage>
        <taxon>Eukaryota</taxon>
        <taxon>Discoba</taxon>
        <taxon>Euglenozoa</taxon>
        <taxon>Kinetoplastea</taxon>
        <taxon>Metakinetoplastina</taxon>
        <taxon>Trypanosomatida</taxon>
        <taxon>Trypanosomatidae</taxon>
        <taxon>Trypanosoma</taxon>
    </lineage>
</organism>
<evidence type="ECO:0000256" key="8">
    <source>
        <dbReference type="SAM" id="MobiDB-lite"/>
    </source>
</evidence>
<keyword evidence="7" id="KW-0449">Lipoprotein</keyword>
<evidence type="ECO:0000256" key="5">
    <source>
        <dbReference type="ARBA" id="ARBA00023136"/>
    </source>
</evidence>
<comment type="caution">
    <text evidence="10">The sequence shown here is derived from an EMBL/GenBank/DDBJ whole genome shotgun (WGS) entry which is preliminary data.</text>
</comment>
<dbReference type="GO" id="GO:0005886">
    <property type="term" value="C:plasma membrane"/>
    <property type="evidence" value="ECO:0007669"/>
    <property type="project" value="UniProtKB-SubCell"/>
</dbReference>
<keyword evidence="11" id="KW-1185">Reference proteome</keyword>
<sequence>MQLRSRSEYNQKAAETASQLAKLTALAEAHAKLSKLIPSVPTQTKSADGDGNSEAKKAQKNWEAIKKAAACKEANPTCEWKGPDDNDGKHCKLNATAEKQPTQTGEAGKAQTSSGRKDKQQKKYTENCKWGDSKRKDSSFLVNNKIGSEYGRFCGLIEI</sequence>
<evidence type="ECO:0000256" key="7">
    <source>
        <dbReference type="ARBA" id="ARBA00023288"/>
    </source>
</evidence>
<dbReference type="AlphaFoldDB" id="A0A1G4I8K9"/>
<evidence type="ECO:0000259" key="9">
    <source>
        <dbReference type="Pfam" id="PF10659"/>
    </source>
</evidence>
<evidence type="ECO:0000256" key="6">
    <source>
        <dbReference type="ARBA" id="ARBA00023180"/>
    </source>
</evidence>
<protein>
    <submittedName>
        <fullName evidence="10">Trypanosome variant surface glycoprotein C-terminal domain containing protein, putative</fullName>
    </submittedName>
</protein>
<feature type="region of interest" description="Disordered" evidence="8">
    <location>
        <begin position="76"/>
        <end position="130"/>
    </location>
</feature>
<accession>A0A1G4I8K9</accession>
<feature type="domain" description="Trypanosome variant surface glycoprotein C-terminal" evidence="9">
    <location>
        <begin position="64"/>
        <end position="146"/>
    </location>
</feature>
<evidence type="ECO:0000256" key="3">
    <source>
        <dbReference type="ARBA" id="ARBA00022475"/>
    </source>
</evidence>
<feature type="compositionally biased region" description="Polar residues" evidence="8">
    <location>
        <begin position="97"/>
        <end position="114"/>
    </location>
</feature>
<dbReference type="VEuPathDB" id="TriTrypDB:TEOVI_000597900"/>
<dbReference type="RefSeq" id="XP_067079454.1">
    <property type="nucleotide sequence ID" value="XM_067223353.1"/>
</dbReference>
<dbReference type="GO" id="GO:0098552">
    <property type="term" value="C:side of membrane"/>
    <property type="evidence" value="ECO:0007669"/>
    <property type="project" value="UniProtKB-KW"/>
</dbReference>
<evidence type="ECO:0000256" key="1">
    <source>
        <dbReference type="ARBA" id="ARBA00002523"/>
    </source>
</evidence>